<dbReference type="Pfam" id="PF10988">
    <property type="entry name" value="DUF2807"/>
    <property type="match status" value="1"/>
</dbReference>
<accession>A0A7D3XJI0</accession>
<evidence type="ECO:0000256" key="1">
    <source>
        <dbReference type="SAM" id="MobiDB-lite"/>
    </source>
</evidence>
<proteinExistence type="predicted"/>
<dbReference type="Proteomes" id="UP000504693">
    <property type="component" value="Chromosome"/>
</dbReference>
<feature type="region of interest" description="Disordered" evidence="1">
    <location>
        <begin position="242"/>
        <end position="272"/>
    </location>
</feature>
<dbReference type="PROSITE" id="PS51257">
    <property type="entry name" value="PROKAR_LIPOPROTEIN"/>
    <property type="match status" value="1"/>
</dbReference>
<gene>
    <name evidence="3" type="ORF">HQR01_05775</name>
</gene>
<feature type="domain" description="Putative auto-transporter adhesin head GIN" evidence="2">
    <location>
        <begin position="49"/>
        <end position="228"/>
    </location>
</feature>
<name>A0A7D3XJI0_9SPHN</name>
<dbReference type="AlphaFoldDB" id="A0A7D3XJI0"/>
<reference evidence="3 4" key="1">
    <citation type="submission" date="2020-05" db="EMBL/GenBank/DDBJ databases">
        <title>Erythrobacter mangrovi sp. nov., isolated from rhizosphere soil of mangrove plant (Kandelia candel).</title>
        <authorList>
            <person name="Ye Y.H."/>
        </authorList>
    </citation>
    <scope>NUCLEOTIDE SEQUENCE [LARGE SCALE GENOMIC DNA]</scope>
    <source>
        <strain evidence="3 4">EB310</strain>
    </source>
</reference>
<dbReference type="InterPro" id="IPR021255">
    <property type="entry name" value="DUF2807"/>
</dbReference>
<dbReference type="Gene3D" id="2.160.20.120">
    <property type="match status" value="1"/>
</dbReference>
<dbReference type="EMBL" id="CP053921">
    <property type="protein sequence ID" value="QKG72678.1"/>
    <property type="molecule type" value="Genomic_DNA"/>
</dbReference>
<evidence type="ECO:0000313" key="4">
    <source>
        <dbReference type="Proteomes" id="UP000504693"/>
    </source>
</evidence>
<dbReference type="KEGG" id="emv:HQR01_05775"/>
<protein>
    <submittedName>
        <fullName evidence="3">DUF2807 domain-containing protein</fullName>
    </submittedName>
</protein>
<evidence type="ECO:0000259" key="2">
    <source>
        <dbReference type="Pfam" id="PF10988"/>
    </source>
</evidence>
<organism evidence="3 4">
    <name type="scientific">Erythrobacter mangrovi</name>
    <dbReference type="NCBI Taxonomy" id="2739433"/>
    <lineage>
        <taxon>Bacteria</taxon>
        <taxon>Pseudomonadati</taxon>
        <taxon>Pseudomonadota</taxon>
        <taxon>Alphaproteobacteria</taxon>
        <taxon>Sphingomonadales</taxon>
        <taxon>Erythrobacteraceae</taxon>
        <taxon>Erythrobacter/Porphyrobacter group</taxon>
        <taxon>Erythrobacter</taxon>
    </lineage>
</organism>
<sequence length="272" mass="26895">MIHKILKGLAPVAALAGAVLVSGCDGMQVRIGDEDAVPLSELDMSGKAPTELVLASPDRVIVSDGDTLDIDVSGDQDAVDALRFSLDGDTLGIVRGKDGWKDKGTATIRVTLPGLTGIVLAGSGSIEAASLSGKADVTIAGSGKASVAKVTAEALDLTIAGSGDFEASGSADKLDMTVAGSGRARMAGLKVDTADISVAGSGDTEFSSDGTVDASIMGSGTVTVHGRANCTVSAMGSGKLNCKSAQGTTEAPVATEAPEPPTAPEAPEAPEA</sequence>
<evidence type="ECO:0000313" key="3">
    <source>
        <dbReference type="EMBL" id="QKG72678.1"/>
    </source>
</evidence>
<keyword evidence="4" id="KW-1185">Reference proteome</keyword>
<feature type="compositionally biased region" description="Low complexity" evidence="1">
    <location>
        <begin position="248"/>
        <end position="257"/>
    </location>
</feature>